<dbReference type="GO" id="GO:0006310">
    <property type="term" value="P:DNA recombination"/>
    <property type="evidence" value="ECO:0007669"/>
    <property type="project" value="InterPro"/>
</dbReference>
<organism evidence="4 5">
    <name type="scientific">Triparma columacea</name>
    <dbReference type="NCBI Taxonomy" id="722753"/>
    <lineage>
        <taxon>Eukaryota</taxon>
        <taxon>Sar</taxon>
        <taxon>Stramenopiles</taxon>
        <taxon>Ochrophyta</taxon>
        <taxon>Bolidophyceae</taxon>
        <taxon>Parmales</taxon>
        <taxon>Triparmaceae</taxon>
        <taxon>Triparma</taxon>
    </lineage>
</organism>
<comment type="subcellular location">
    <subcellularLocation>
        <location evidence="1">Nucleus</location>
    </subcellularLocation>
</comment>
<dbReference type="OrthoDB" id="188186at2759"/>
<proteinExistence type="inferred from homology"/>
<evidence type="ECO:0000256" key="2">
    <source>
        <dbReference type="ARBA" id="ARBA00009761"/>
    </source>
</evidence>
<dbReference type="Pfam" id="PF08661">
    <property type="entry name" value="Rep_fac-A_3"/>
    <property type="match status" value="1"/>
</dbReference>
<dbReference type="SUPFAM" id="SSF50249">
    <property type="entry name" value="Nucleic acid-binding proteins"/>
    <property type="match status" value="1"/>
</dbReference>
<dbReference type="GO" id="GO:0006281">
    <property type="term" value="P:DNA repair"/>
    <property type="evidence" value="ECO:0007669"/>
    <property type="project" value="InterPro"/>
</dbReference>
<evidence type="ECO:0000313" key="5">
    <source>
        <dbReference type="Proteomes" id="UP001165065"/>
    </source>
</evidence>
<dbReference type="Proteomes" id="UP001165065">
    <property type="component" value="Unassembled WGS sequence"/>
</dbReference>
<gene>
    <name evidence="4" type="ORF">TrCOL_g3958</name>
</gene>
<dbReference type="Gene3D" id="2.40.50.140">
    <property type="entry name" value="Nucleic acid-binding proteins"/>
    <property type="match status" value="1"/>
</dbReference>
<dbReference type="GO" id="GO:0031981">
    <property type="term" value="C:nuclear lumen"/>
    <property type="evidence" value="ECO:0007669"/>
    <property type="project" value="UniProtKB-ARBA"/>
</dbReference>
<evidence type="ECO:0000313" key="4">
    <source>
        <dbReference type="EMBL" id="GMI48637.1"/>
    </source>
</evidence>
<reference evidence="5" key="1">
    <citation type="journal article" date="2023" name="Commun. Biol.">
        <title>Genome analysis of Parmales, the sister group of diatoms, reveals the evolutionary specialization of diatoms from phago-mixotrophs to photoautotrophs.</title>
        <authorList>
            <person name="Ban H."/>
            <person name="Sato S."/>
            <person name="Yoshikawa S."/>
            <person name="Yamada K."/>
            <person name="Nakamura Y."/>
            <person name="Ichinomiya M."/>
            <person name="Sato N."/>
            <person name="Blanc-Mathieu R."/>
            <person name="Endo H."/>
            <person name="Kuwata A."/>
            <person name="Ogata H."/>
        </authorList>
    </citation>
    <scope>NUCLEOTIDE SEQUENCE [LARGE SCALE GENOMIC DNA]</scope>
</reference>
<dbReference type="AlphaFoldDB" id="A0A9W7GMY2"/>
<accession>A0A9W7GMY2</accession>
<dbReference type="GO" id="GO:0006260">
    <property type="term" value="P:DNA replication"/>
    <property type="evidence" value="ECO:0007669"/>
    <property type="project" value="InterPro"/>
</dbReference>
<keyword evidence="3" id="KW-0539">Nucleus</keyword>
<evidence type="ECO:0000256" key="3">
    <source>
        <dbReference type="ARBA" id="ARBA00023242"/>
    </source>
</evidence>
<protein>
    <recommendedName>
        <fullName evidence="6">Replication factor A protein 3</fullName>
    </recommendedName>
</protein>
<dbReference type="GO" id="GO:0003677">
    <property type="term" value="F:DNA binding"/>
    <property type="evidence" value="ECO:0007669"/>
    <property type="project" value="InterPro"/>
</dbReference>
<name>A0A9W7GMY2_9STRA</name>
<comment type="caution">
    <text evidence="4">The sequence shown here is derived from an EMBL/GenBank/DDBJ whole genome shotgun (WGS) entry which is preliminary data.</text>
</comment>
<sequence length="119" mass="13224">MTPTGTEQEQGFYPRLNAAGISGGRFSGMIVSVVGKQISNDGQLLILEDGDGAQMKITSPENSQNTQFIEIVGACAEDSVQHFVTRQLGDEFDMDTYNQMINLQNGKYQELFYQSEFQK</sequence>
<keyword evidence="5" id="KW-1185">Reference proteome</keyword>
<dbReference type="InterPro" id="IPR012340">
    <property type="entry name" value="NA-bd_OB-fold"/>
</dbReference>
<comment type="similarity">
    <text evidence="2">Belongs to the replication factor A protein 3 family.</text>
</comment>
<dbReference type="EMBL" id="BRYA01000414">
    <property type="protein sequence ID" value="GMI48637.1"/>
    <property type="molecule type" value="Genomic_DNA"/>
</dbReference>
<dbReference type="InterPro" id="IPR013970">
    <property type="entry name" value="Rfa2"/>
</dbReference>
<evidence type="ECO:0000256" key="1">
    <source>
        <dbReference type="ARBA" id="ARBA00004123"/>
    </source>
</evidence>
<evidence type="ECO:0008006" key="6">
    <source>
        <dbReference type="Google" id="ProtNLM"/>
    </source>
</evidence>